<dbReference type="PANTHER" id="PTHR18945">
    <property type="entry name" value="NEUROTRANSMITTER GATED ION CHANNEL"/>
    <property type="match status" value="1"/>
</dbReference>
<keyword evidence="2 5" id="KW-0812">Transmembrane</keyword>
<evidence type="ECO:0000256" key="4">
    <source>
        <dbReference type="ARBA" id="ARBA00023136"/>
    </source>
</evidence>
<dbReference type="Gene3D" id="2.70.170.10">
    <property type="entry name" value="Neurotransmitter-gated ion-channel ligand-binding domain"/>
    <property type="match status" value="1"/>
</dbReference>
<keyword evidence="3 5" id="KW-1133">Transmembrane helix</keyword>
<dbReference type="InterPro" id="IPR006202">
    <property type="entry name" value="Neur_chan_lig-bd"/>
</dbReference>
<dbReference type="SUPFAM" id="SSF63712">
    <property type="entry name" value="Nicotinic receptor ligand binding domain-like"/>
    <property type="match status" value="1"/>
</dbReference>
<keyword evidence="4 5" id="KW-0472">Membrane</keyword>
<keyword evidence="10" id="KW-1185">Reference proteome</keyword>
<dbReference type="InterPro" id="IPR006029">
    <property type="entry name" value="Neurotrans-gated_channel_TM"/>
</dbReference>
<evidence type="ECO:0000313" key="9">
    <source>
        <dbReference type="EMBL" id="CAK8683900.1"/>
    </source>
</evidence>
<feature type="transmembrane region" description="Helical" evidence="5">
    <location>
        <begin position="391"/>
        <end position="412"/>
    </location>
</feature>
<evidence type="ECO:0000256" key="5">
    <source>
        <dbReference type="RuleBase" id="RU000687"/>
    </source>
</evidence>
<feature type="signal peptide" evidence="5">
    <location>
        <begin position="1"/>
        <end position="23"/>
    </location>
</feature>
<accession>A0ABP0FWC1</accession>
<gene>
    <name evidence="9" type="ORF">CVLEPA_LOCUS14915</name>
</gene>
<dbReference type="InterPro" id="IPR036734">
    <property type="entry name" value="Neur_chan_lig-bd_sf"/>
</dbReference>
<comment type="caution">
    <text evidence="9">The sequence shown here is derived from an EMBL/GenBank/DDBJ whole genome shotgun (WGS) entry which is preliminary data.</text>
</comment>
<evidence type="ECO:0000256" key="3">
    <source>
        <dbReference type="ARBA" id="ARBA00022989"/>
    </source>
</evidence>
<dbReference type="InterPro" id="IPR038050">
    <property type="entry name" value="Neuro_actylchol_rec"/>
</dbReference>
<feature type="compositionally biased region" description="Polar residues" evidence="6">
    <location>
        <begin position="490"/>
        <end position="503"/>
    </location>
</feature>
<feature type="compositionally biased region" description="Basic and acidic residues" evidence="6">
    <location>
        <begin position="548"/>
        <end position="564"/>
    </location>
</feature>
<dbReference type="PRINTS" id="PR00252">
    <property type="entry name" value="NRIONCHANNEL"/>
</dbReference>
<dbReference type="InterPro" id="IPR018000">
    <property type="entry name" value="Neurotransmitter_ion_chnl_CS"/>
</dbReference>
<keyword evidence="5" id="KW-0406">Ion transport</keyword>
<evidence type="ECO:0000256" key="2">
    <source>
        <dbReference type="ARBA" id="ARBA00022692"/>
    </source>
</evidence>
<dbReference type="InterPro" id="IPR036719">
    <property type="entry name" value="Neuro-gated_channel_TM_sf"/>
</dbReference>
<feature type="transmembrane region" description="Helical" evidence="5">
    <location>
        <begin position="604"/>
        <end position="626"/>
    </location>
</feature>
<feature type="domain" description="Neurotransmitter-gated ion-channel transmembrane" evidence="8">
    <location>
        <begin position="337"/>
        <end position="620"/>
    </location>
</feature>
<dbReference type="InterPro" id="IPR006201">
    <property type="entry name" value="Neur_channel"/>
</dbReference>
<name>A0ABP0FWC1_CLALP</name>
<feature type="chain" id="PRO_5044996980" evidence="5">
    <location>
        <begin position="24"/>
        <end position="627"/>
    </location>
</feature>
<feature type="region of interest" description="Disordered" evidence="6">
    <location>
        <begin position="548"/>
        <end position="582"/>
    </location>
</feature>
<dbReference type="PROSITE" id="PS00236">
    <property type="entry name" value="NEUROTR_ION_CHANNEL"/>
    <property type="match status" value="1"/>
</dbReference>
<feature type="transmembrane region" description="Helical" evidence="5">
    <location>
        <begin position="361"/>
        <end position="379"/>
    </location>
</feature>
<organism evidence="9 10">
    <name type="scientific">Clavelina lepadiformis</name>
    <name type="common">Light-bulb sea squirt</name>
    <name type="synonym">Ascidia lepadiformis</name>
    <dbReference type="NCBI Taxonomy" id="159417"/>
    <lineage>
        <taxon>Eukaryota</taxon>
        <taxon>Metazoa</taxon>
        <taxon>Chordata</taxon>
        <taxon>Tunicata</taxon>
        <taxon>Ascidiacea</taxon>
        <taxon>Aplousobranchia</taxon>
        <taxon>Clavelinidae</taxon>
        <taxon>Clavelina</taxon>
    </lineage>
</organism>
<dbReference type="Pfam" id="PF02931">
    <property type="entry name" value="Neur_chan_LBD"/>
    <property type="match status" value="1"/>
</dbReference>
<evidence type="ECO:0000313" key="10">
    <source>
        <dbReference type="Proteomes" id="UP001642483"/>
    </source>
</evidence>
<reference evidence="9 10" key="1">
    <citation type="submission" date="2024-02" db="EMBL/GenBank/DDBJ databases">
        <authorList>
            <person name="Daric V."/>
            <person name="Darras S."/>
        </authorList>
    </citation>
    <scope>NUCLEOTIDE SEQUENCE [LARGE SCALE GENOMIC DNA]</scope>
</reference>
<dbReference type="EMBL" id="CAWYQH010000097">
    <property type="protein sequence ID" value="CAK8683900.1"/>
    <property type="molecule type" value="Genomic_DNA"/>
</dbReference>
<dbReference type="SUPFAM" id="SSF90112">
    <property type="entry name" value="Neurotransmitter-gated ion-channel transmembrane pore"/>
    <property type="match status" value="1"/>
</dbReference>
<dbReference type="Gene3D" id="1.20.58.390">
    <property type="entry name" value="Neurotransmitter-gated ion-channel transmembrane domain"/>
    <property type="match status" value="1"/>
</dbReference>
<feature type="region of interest" description="Disordered" evidence="6">
    <location>
        <begin position="490"/>
        <end position="514"/>
    </location>
</feature>
<comment type="similarity">
    <text evidence="5">Belongs to the ligand-gated ion channel (TC 1.A.9) family.</text>
</comment>
<keyword evidence="5" id="KW-0813">Transport</keyword>
<feature type="transmembrane region" description="Helical" evidence="5">
    <location>
        <begin position="336"/>
        <end position="354"/>
    </location>
</feature>
<keyword evidence="5" id="KW-0732">Signal</keyword>
<evidence type="ECO:0000256" key="6">
    <source>
        <dbReference type="SAM" id="MobiDB-lite"/>
    </source>
</evidence>
<sequence length="627" mass="71115">MTNVKIFAIFLSLLSFVAHFVSSKTASKAGIATVSKATSSTTSEIRSSQQIASRVAETYSSVNGSSDATARLKTYLLSVIGYDKSLRPVRHQNNKTYVEYDLTYRQVLELNEKSQILKSLFFTRMSWNDNILKWNPSEFENITQILLPATDVWMPDIVCYEEVGQKSYSPRIAYLTVHHYGRVRYAEPTVLETSCSVNIAKFPFDYQACSLTLTSWALPSDKLDILSARPQESLTADISAYFVGTGEWMLSKIDVSKRSEDFSQLVVDDASPAYSVVMHHLGNEVLSDTKHVKKLFMNPRLKVEDVAPDRTTKAYWSDVQYTYTFKRNSSLHMQSMLFPALLLVTISILGFYLPPDSGERIGLQITILLTFMVFLLTVRDMFPASTGPYLGVYYVYCMTLLGCNIFMTVLILRLHYFSESIFGQTDAPLPLWVRICLTLCGKSFAYHHKKKIVKENSNLSKETELRSLFLRNVEEAIFRLKLIIWQQKTPPSSQKDNSVVSTEPNDRLPPHGYDSFKKLPLPQSGFILNEESDDGCLRATDNVLEEQHSCKTQNEDIQSKEKQSDSSNSTQVKPDRDLSENQGKIKNCANDVFRKSISQDIDKLFLRLYIILITLGHATILLIALLS</sequence>
<evidence type="ECO:0000256" key="1">
    <source>
        <dbReference type="ARBA" id="ARBA00004141"/>
    </source>
</evidence>
<comment type="subcellular location">
    <subcellularLocation>
        <location evidence="1">Membrane</location>
        <topology evidence="1">Multi-pass membrane protein</topology>
    </subcellularLocation>
</comment>
<dbReference type="Proteomes" id="UP001642483">
    <property type="component" value="Unassembled WGS sequence"/>
</dbReference>
<keyword evidence="5" id="KW-0407">Ion channel</keyword>
<dbReference type="Pfam" id="PF02932">
    <property type="entry name" value="Neur_chan_memb"/>
    <property type="match status" value="1"/>
</dbReference>
<protein>
    <submittedName>
        <fullName evidence="9">Uncharacterized protein</fullName>
    </submittedName>
</protein>
<proteinExistence type="inferred from homology"/>
<evidence type="ECO:0000259" key="8">
    <source>
        <dbReference type="Pfam" id="PF02932"/>
    </source>
</evidence>
<feature type="compositionally biased region" description="Basic and acidic residues" evidence="6">
    <location>
        <begin position="504"/>
        <end position="514"/>
    </location>
</feature>
<feature type="domain" description="Neurotransmitter-gated ion-channel ligand-binding" evidence="7">
    <location>
        <begin position="71"/>
        <end position="260"/>
    </location>
</feature>
<dbReference type="CDD" id="cd19051">
    <property type="entry name" value="LGIC_TM_cation"/>
    <property type="match status" value="1"/>
</dbReference>
<evidence type="ECO:0000259" key="7">
    <source>
        <dbReference type="Pfam" id="PF02931"/>
    </source>
</evidence>